<evidence type="ECO:0000256" key="5">
    <source>
        <dbReference type="ARBA" id="ARBA00022676"/>
    </source>
</evidence>
<dbReference type="InterPro" id="IPR003385">
    <property type="entry name" value="Glyco_hydro_77"/>
</dbReference>
<gene>
    <name evidence="10" type="ORF">IAD26_03745</name>
</gene>
<evidence type="ECO:0000256" key="3">
    <source>
        <dbReference type="ARBA" id="ARBA00012560"/>
    </source>
</evidence>
<organism evidence="10 11">
    <name type="scientific">Candidatus Limenecus avicola</name>
    <dbReference type="NCBI Taxonomy" id="2840847"/>
    <lineage>
        <taxon>Bacteria</taxon>
        <taxon>Bacillati</taxon>
        <taxon>Bacillota</taxon>
        <taxon>Clostridia</taxon>
        <taxon>Eubacteriales</taxon>
        <taxon>Clostridiaceae</taxon>
        <taxon>Clostridiaceae incertae sedis</taxon>
        <taxon>Candidatus Limenecus</taxon>
    </lineage>
</organism>
<evidence type="ECO:0000256" key="6">
    <source>
        <dbReference type="ARBA" id="ARBA00022679"/>
    </source>
</evidence>
<comment type="similarity">
    <text evidence="2">Belongs to the disproportionating enzyme family.</text>
</comment>
<comment type="catalytic activity">
    <reaction evidence="1">
        <text>Transfers a segment of a (1-&gt;4)-alpha-D-glucan to a new position in an acceptor, which may be glucose or a (1-&gt;4)-alpha-D-glucan.</text>
        <dbReference type="EC" id="2.4.1.25"/>
    </reaction>
</comment>
<name>A0A9D1SR09_9CLOT</name>
<dbReference type="PANTHER" id="PTHR32438:SF5">
    <property type="entry name" value="4-ALPHA-GLUCANOTRANSFERASE DPE1, CHLOROPLASTIC_AMYLOPLASTIC"/>
    <property type="match status" value="1"/>
</dbReference>
<dbReference type="GO" id="GO:0005975">
    <property type="term" value="P:carbohydrate metabolic process"/>
    <property type="evidence" value="ECO:0007669"/>
    <property type="project" value="InterPro"/>
</dbReference>
<sequence>MRILNYTMNSRVAGVYANAQQPSFKRAPKEEIIMPDGRNEQQFFTDTIQQAKSFLGIKNLGLILHQSCFPVKDKDVFIGSHINSKALEVNKFLHMHGFDSIQLGPPGMTKLSPYTSSIDSKNYLYTDFEKFVTDEYANILTVNDNNDDIKKAIMQVDKEGVYEASSDQTNFNKAFYVVDKLYEKAYKNLMLKVENKDPSALKLYNEFNQFKIEQNDWLEKNAVFVQLKNLLGMDDNFFEWPDMCRNFFDYMEDKDSPFHDEAIEYYDKLNKRYGQDIDLYKFKQFIIDKQEREFKSENGKLPYSTDAIIGFHMMDYFAHKDAFLPGYRVGTPYGGEGKAIGNGSIWGNNQVWDIPVLDPKKLFIKDEQGNIIGLGSAGKLIRQKFEKLLDTYSNVRIDHAIGLIDPWIYNKSRIEVNVGRHNDEDPNVPEHVIYRNAHGANISMMHKENVYGYDKGWDWHVTDMINQDIKNMPDIDPDGDYAKILDEILLPLFEEKGVNPQDMPWETLGCDTPKFREIFDKNRNGKVLPEITSSYEWQIQKRMADPRHKNDTVMLGCHDHPPFAQVCDDNFFAQKNCQNGIYEAPYIVGSLYPEKTNEQRADIMNQLSWDRRLRVKLKFAEMFRFAQKIQLSFMDFFGLDKTYNYAGTQNPNNWKLRLNKDYQKDFYEKLAWQPGDKGVNNVAVNMPELLERAVKSKIIMDGGKFEDQQQLLDDLEYCDKSILKVKE</sequence>
<evidence type="ECO:0000256" key="1">
    <source>
        <dbReference type="ARBA" id="ARBA00000439"/>
    </source>
</evidence>
<keyword evidence="5" id="KW-0328">Glycosyltransferase</keyword>
<keyword evidence="7" id="KW-0119">Carbohydrate metabolism</keyword>
<dbReference type="AlphaFoldDB" id="A0A9D1SR09"/>
<protein>
    <recommendedName>
        <fullName evidence="4">4-alpha-glucanotransferase</fullName>
        <ecNumber evidence="3">2.4.1.25</ecNumber>
    </recommendedName>
    <alternativeName>
        <fullName evidence="8">Amylomaltase</fullName>
    </alternativeName>
    <alternativeName>
        <fullName evidence="9">Disproportionating enzyme</fullName>
    </alternativeName>
</protein>
<proteinExistence type="inferred from homology"/>
<evidence type="ECO:0000256" key="9">
    <source>
        <dbReference type="ARBA" id="ARBA00031501"/>
    </source>
</evidence>
<evidence type="ECO:0000256" key="7">
    <source>
        <dbReference type="ARBA" id="ARBA00023277"/>
    </source>
</evidence>
<dbReference type="Gene3D" id="3.20.20.80">
    <property type="entry name" value="Glycosidases"/>
    <property type="match status" value="1"/>
</dbReference>
<comment type="caution">
    <text evidence="10">The sequence shown here is derived from an EMBL/GenBank/DDBJ whole genome shotgun (WGS) entry which is preliminary data.</text>
</comment>
<reference evidence="10" key="2">
    <citation type="journal article" date="2021" name="PeerJ">
        <title>Extensive microbial diversity within the chicken gut microbiome revealed by metagenomics and culture.</title>
        <authorList>
            <person name="Gilroy R."/>
            <person name="Ravi A."/>
            <person name="Getino M."/>
            <person name="Pursley I."/>
            <person name="Horton D.L."/>
            <person name="Alikhan N.F."/>
            <person name="Baker D."/>
            <person name="Gharbi K."/>
            <person name="Hall N."/>
            <person name="Watson M."/>
            <person name="Adriaenssens E.M."/>
            <person name="Foster-Nyarko E."/>
            <person name="Jarju S."/>
            <person name="Secka A."/>
            <person name="Antonio M."/>
            <person name="Oren A."/>
            <person name="Chaudhuri R.R."/>
            <person name="La Ragione R."/>
            <person name="Hildebrand F."/>
            <person name="Pallen M.J."/>
        </authorList>
    </citation>
    <scope>NUCLEOTIDE SEQUENCE</scope>
    <source>
        <strain evidence="10">CHK154-7741</strain>
    </source>
</reference>
<keyword evidence="6" id="KW-0808">Transferase</keyword>
<evidence type="ECO:0000256" key="4">
    <source>
        <dbReference type="ARBA" id="ARBA00020295"/>
    </source>
</evidence>
<evidence type="ECO:0000256" key="2">
    <source>
        <dbReference type="ARBA" id="ARBA00005684"/>
    </source>
</evidence>
<reference evidence="10" key="1">
    <citation type="submission" date="2020-10" db="EMBL/GenBank/DDBJ databases">
        <authorList>
            <person name="Gilroy R."/>
        </authorList>
    </citation>
    <scope>NUCLEOTIDE SEQUENCE</scope>
    <source>
        <strain evidence="10">CHK154-7741</strain>
    </source>
</reference>
<dbReference type="GO" id="GO:0004134">
    <property type="term" value="F:4-alpha-glucanotransferase activity"/>
    <property type="evidence" value="ECO:0007669"/>
    <property type="project" value="UniProtKB-EC"/>
</dbReference>
<accession>A0A9D1SR09</accession>
<dbReference type="SUPFAM" id="SSF51445">
    <property type="entry name" value="(Trans)glycosidases"/>
    <property type="match status" value="1"/>
</dbReference>
<dbReference type="Pfam" id="PF02446">
    <property type="entry name" value="Glyco_hydro_77"/>
    <property type="match status" value="1"/>
</dbReference>
<evidence type="ECO:0000313" key="10">
    <source>
        <dbReference type="EMBL" id="HIU92230.1"/>
    </source>
</evidence>
<dbReference type="InterPro" id="IPR017853">
    <property type="entry name" value="GH"/>
</dbReference>
<dbReference type="Proteomes" id="UP000886748">
    <property type="component" value="Unassembled WGS sequence"/>
</dbReference>
<dbReference type="EMBL" id="DVOD01000027">
    <property type="protein sequence ID" value="HIU92230.1"/>
    <property type="molecule type" value="Genomic_DNA"/>
</dbReference>
<dbReference type="PANTHER" id="PTHR32438">
    <property type="entry name" value="4-ALPHA-GLUCANOTRANSFERASE DPE1, CHLOROPLASTIC/AMYLOPLASTIC"/>
    <property type="match status" value="1"/>
</dbReference>
<dbReference type="EC" id="2.4.1.25" evidence="3"/>
<evidence type="ECO:0000256" key="8">
    <source>
        <dbReference type="ARBA" id="ARBA00031423"/>
    </source>
</evidence>
<evidence type="ECO:0000313" key="11">
    <source>
        <dbReference type="Proteomes" id="UP000886748"/>
    </source>
</evidence>